<proteinExistence type="predicted"/>
<evidence type="ECO:0000313" key="2">
    <source>
        <dbReference type="Proteomes" id="UP000236379"/>
    </source>
</evidence>
<protein>
    <submittedName>
        <fullName evidence="1">DUF3809 domain-containing protein</fullName>
    </submittedName>
</protein>
<keyword evidence="2" id="KW-1185">Reference proteome</keyword>
<sequence>MIIESAQQFTLVYPGPPEGALAFVRDPAWSLSRVRFLSGLRATARELRGDLLVHLPVLGQVDLPFSSVLQLTPVGAALDPQSLEHERAWVEVSGVAQVELVTSVPDTGAPDRGALTPVRFSFQFRAHLATPDGGGPTGGGGVGWGGAAFGKMVRAAATRTLERVAQELPEGIRQAMEAGPRSRAMQTDSD</sequence>
<dbReference type="AlphaFoldDB" id="A0A2K3V2E4"/>
<dbReference type="InterPro" id="IPR024219">
    <property type="entry name" value="DUF3809"/>
</dbReference>
<organism evidence="1 2">
    <name type="scientific">Deinococcus koreensis</name>
    <dbReference type="NCBI Taxonomy" id="2054903"/>
    <lineage>
        <taxon>Bacteria</taxon>
        <taxon>Thermotogati</taxon>
        <taxon>Deinococcota</taxon>
        <taxon>Deinococci</taxon>
        <taxon>Deinococcales</taxon>
        <taxon>Deinococcaceae</taxon>
        <taxon>Deinococcus</taxon>
    </lineage>
</organism>
<dbReference type="OrthoDB" id="67053at2"/>
<gene>
    <name evidence="1" type="ORF">CVO96_09135</name>
</gene>
<reference evidence="1 2" key="1">
    <citation type="submission" date="2018-01" db="EMBL/GenBank/DDBJ databases">
        <title>Deinococcus koreensis sp. nov., a radiation-resistant bacterium isolated from river water.</title>
        <authorList>
            <person name="Choi A."/>
        </authorList>
    </citation>
    <scope>NUCLEOTIDE SEQUENCE [LARGE SCALE GENOMIC DNA]</scope>
    <source>
        <strain evidence="1 2">SJW1-2</strain>
    </source>
</reference>
<dbReference type="EMBL" id="PPPD01000001">
    <property type="protein sequence ID" value="PNY82959.1"/>
    <property type="molecule type" value="Genomic_DNA"/>
</dbReference>
<accession>A0A2K3V2E4</accession>
<dbReference type="Proteomes" id="UP000236379">
    <property type="component" value="Unassembled WGS sequence"/>
</dbReference>
<comment type="caution">
    <text evidence="1">The sequence shown here is derived from an EMBL/GenBank/DDBJ whole genome shotgun (WGS) entry which is preliminary data.</text>
</comment>
<dbReference type="Gene3D" id="3.30.530.70">
    <property type="entry name" value="Uncharacterised protein PF12723, DUF3809"/>
    <property type="match status" value="1"/>
</dbReference>
<evidence type="ECO:0000313" key="1">
    <source>
        <dbReference type="EMBL" id="PNY82959.1"/>
    </source>
</evidence>
<dbReference type="Pfam" id="PF12723">
    <property type="entry name" value="DUF3809"/>
    <property type="match status" value="1"/>
</dbReference>
<name>A0A2K3V2E4_9DEIO</name>